<evidence type="ECO:0000256" key="1">
    <source>
        <dbReference type="SAM" id="MobiDB-lite"/>
    </source>
</evidence>
<feature type="region of interest" description="Disordered" evidence="1">
    <location>
        <begin position="31"/>
        <end position="78"/>
    </location>
</feature>
<accession>A0ABN1UQ44</accession>
<proteinExistence type="predicted"/>
<reference evidence="2 3" key="1">
    <citation type="journal article" date="2019" name="Int. J. Syst. Evol. Microbiol.">
        <title>The Global Catalogue of Microorganisms (GCM) 10K type strain sequencing project: providing services to taxonomists for standard genome sequencing and annotation.</title>
        <authorList>
            <consortium name="The Broad Institute Genomics Platform"/>
            <consortium name="The Broad Institute Genome Sequencing Center for Infectious Disease"/>
            <person name="Wu L."/>
            <person name="Ma J."/>
        </authorList>
    </citation>
    <scope>NUCLEOTIDE SEQUENCE [LARGE SCALE GENOMIC DNA]</scope>
    <source>
        <strain evidence="2 3">JCM 12696</strain>
    </source>
</reference>
<organism evidence="2 3">
    <name type="scientific">Streptomyces hebeiensis</name>
    <dbReference type="NCBI Taxonomy" id="229486"/>
    <lineage>
        <taxon>Bacteria</taxon>
        <taxon>Bacillati</taxon>
        <taxon>Actinomycetota</taxon>
        <taxon>Actinomycetes</taxon>
        <taxon>Kitasatosporales</taxon>
        <taxon>Streptomycetaceae</taxon>
        <taxon>Streptomyces</taxon>
    </lineage>
</organism>
<gene>
    <name evidence="2" type="ORF">GCM10009654_14560</name>
</gene>
<keyword evidence="3" id="KW-1185">Reference proteome</keyword>
<sequence>MDRAAAGAEDGGAEVGGAAAGAVPVGGGLGFGRDVDEMVPDTDGLGGAVAPRGAAGGAAGGPASGPGGPAGGGSDPGAASAITAKRVVAVTTTSVLSVAMREVCGCASRCVKRCMRTPLEV</sequence>
<feature type="compositionally biased region" description="Gly residues" evidence="1">
    <location>
        <begin position="54"/>
        <end position="75"/>
    </location>
</feature>
<comment type="caution">
    <text evidence="2">The sequence shown here is derived from an EMBL/GenBank/DDBJ whole genome shotgun (WGS) entry which is preliminary data.</text>
</comment>
<protein>
    <submittedName>
        <fullName evidence="2">Uncharacterized protein</fullName>
    </submittedName>
</protein>
<dbReference type="EMBL" id="BAAAKV010000009">
    <property type="protein sequence ID" value="GAA1159484.1"/>
    <property type="molecule type" value="Genomic_DNA"/>
</dbReference>
<evidence type="ECO:0000313" key="3">
    <source>
        <dbReference type="Proteomes" id="UP001501371"/>
    </source>
</evidence>
<dbReference type="Proteomes" id="UP001501371">
    <property type="component" value="Unassembled WGS sequence"/>
</dbReference>
<evidence type="ECO:0000313" key="2">
    <source>
        <dbReference type="EMBL" id="GAA1159484.1"/>
    </source>
</evidence>
<name>A0ABN1UQ44_9ACTN</name>